<accession>A0A9X1ZHP3</accession>
<feature type="chain" id="PRO_5040918239" evidence="1">
    <location>
        <begin position="22"/>
        <end position="186"/>
    </location>
</feature>
<name>A0A9X1ZHP3_9GAMM</name>
<evidence type="ECO:0000313" key="3">
    <source>
        <dbReference type="EMBL" id="MCL1141716.1"/>
    </source>
</evidence>
<dbReference type="InterPro" id="IPR036298">
    <property type="entry name" value="Chalcone_isomerase_sf"/>
</dbReference>
<keyword evidence="3" id="KW-0413">Isomerase</keyword>
<comment type="caution">
    <text evidence="3">The sequence shown here is derived from an EMBL/GenBank/DDBJ whole genome shotgun (WGS) entry which is preliminary data.</text>
</comment>
<keyword evidence="4" id="KW-1185">Reference proteome</keyword>
<dbReference type="Pfam" id="PF16036">
    <property type="entry name" value="Chalcone_3"/>
    <property type="match status" value="1"/>
</dbReference>
<feature type="domain" description="Chalcone isomerase" evidence="2">
    <location>
        <begin position="21"/>
        <end position="185"/>
    </location>
</feature>
<evidence type="ECO:0000313" key="4">
    <source>
        <dbReference type="Proteomes" id="UP001139333"/>
    </source>
</evidence>
<dbReference type="AlphaFoldDB" id="A0A9X1ZHP3"/>
<dbReference type="RefSeq" id="WP_248994402.1">
    <property type="nucleotide sequence ID" value="NZ_JAKIKP010000002.1"/>
</dbReference>
<organism evidence="3 4">
    <name type="scientific">Shewanella gaetbuli</name>
    <dbReference type="NCBI Taxonomy" id="220752"/>
    <lineage>
        <taxon>Bacteria</taxon>
        <taxon>Pseudomonadati</taxon>
        <taxon>Pseudomonadota</taxon>
        <taxon>Gammaproteobacteria</taxon>
        <taxon>Alteromonadales</taxon>
        <taxon>Shewanellaceae</taxon>
        <taxon>Shewanella</taxon>
    </lineage>
</organism>
<evidence type="ECO:0000256" key="1">
    <source>
        <dbReference type="SAM" id="SignalP"/>
    </source>
</evidence>
<dbReference type="InterPro" id="IPR016088">
    <property type="entry name" value="Chalcone_isomerase_3-sand"/>
</dbReference>
<protein>
    <submittedName>
        <fullName evidence="3">Chalcone isomerase family protein</fullName>
    </submittedName>
</protein>
<sequence>MKFFPILALSATLLVSSTVNAKEVAGVEVNDTLTIEQQALTLNGAGVRSKFFMDLYVGSLYLAEPQQTAEQVIEQPVSVIRLNITSGMITSDKMIDAIEEGFDLATKGDTSAIQTEIDQFMALFSDEIKEGDQFTFIMKKGEGVSSLKNNVTQGDVKGELFRQALINIWLGDKPAQKSLRKAMLGQ</sequence>
<dbReference type="Gene3D" id="3.50.70.10">
    <property type="match status" value="1"/>
</dbReference>
<feature type="signal peptide" evidence="1">
    <location>
        <begin position="1"/>
        <end position="21"/>
    </location>
</feature>
<evidence type="ECO:0000259" key="2">
    <source>
        <dbReference type="Pfam" id="PF16036"/>
    </source>
</evidence>
<dbReference type="GO" id="GO:0016872">
    <property type="term" value="F:intramolecular lyase activity"/>
    <property type="evidence" value="ECO:0007669"/>
    <property type="project" value="InterPro"/>
</dbReference>
<dbReference type="Proteomes" id="UP001139333">
    <property type="component" value="Unassembled WGS sequence"/>
</dbReference>
<dbReference type="SUPFAM" id="SSF54626">
    <property type="entry name" value="Chalcone isomerase"/>
    <property type="match status" value="1"/>
</dbReference>
<dbReference type="InterPro" id="IPR016087">
    <property type="entry name" value="Chalcone_isomerase"/>
</dbReference>
<gene>
    <name evidence="3" type="ORF">L2672_03215</name>
</gene>
<proteinExistence type="predicted"/>
<dbReference type="EMBL" id="JAKIKP010000002">
    <property type="protein sequence ID" value="MCL1141716.1"/>
    <property type="molecule type" value="Genomic_DNA"/>
</dbReference>
<reference evidence="3" key="1">
    <citation type="submission" date="2022-01" db="EMBL/GenBank/DDBJ databases">
        <title>Whole genome-based taxonomy of the Shewanellaceae.</title>
        <authorList>
            <person name="Martin-Rodriguez A.J."/>
        </authorList>
    </citation>
    <scope>NUCLEOTIDE SEQUENCE</scope>
    <source>
        <strain evidence="3">DSM 16422</strain>
    </source>
</reference>
<keyword evidence="1" id="KW-0732">Signal</keyword>